<comment type="subunit">
    <text evidence="2 5">Part of the 50S ribosomal subunit.</text>
</comment>
<dbReference type="Proteomes" id="UP000681075">
    <property type="component" value="Unassembled WGS sequence"/>
</dbReference>
<dbReference type="Gene3D" id="3.30.1390.20">
    <property type="entry name" value="Ribosomal protein L30, ferredoxin-like fold domain"/>
    <property type="match status" value="1"/>
</dbReference>
<dbReference type="GO" id="GO:0006412">
    <property type="term" value="P:translation"/>
    <property type="evidence" value="ECO:0007669"/>
    <property type="project" value="UniProtKB-UniRule"/>
</dbReference>
<evidence type="ECO:0000313" key="8">
    <source>
        <dbReference type="EMBL" id="GIL37784.1"/>
    </source>
</evidence>
<comment type="similarity">
    <text evidence="1 5">Belongs to the universal ribosomal protein uL30 family.</text>
</comment>
<organism evidence="8 9">
    <name type="scientific">Roseiterribacter gracilis</name>
    <dbReference type="NCBI Taxonomy" id="2812848"/>
    <lineage>
        <taxon>Bacteria</taxon>
        <taxon>Pseudomonadati</taxon>
        <taxon>Pseudomonadota</taxon>
        <taxon>Alphaproteobacteria</taxon>
        <taxon>Rhodospirillales</taxon>
        <taxon>Roseiterribacteraceae</taxon>
        <taxon>Roseiterribacter</taxon>
    </lineage>
</organism>
<evidence type="ECO:0000256" key="1">
    <source>
        <dbReference type="ARBA" id="ARBA00007594"/>
    </source>
</evidence>
<dbReference type="GO" id="GO:0022625">
    <property type="term" value="C:cytosolic large ribosomal subunit"/>
    <property type="evidence" value="ECO:0007669"/>
    <property type="project" value="TreeGrafter"/>
</dbReference>
<feature type="region of interest" description="Disordered" evidence="6">
    <location>
        <begin position="1"/>
        <end position="37"/>
    </location>
</feature>
<keyword evidence="4 5" id="KW-0687">Ribonucleoprotein</keyword>
<evidence type="ECO:0000313" key="9">
    <source>
        <dbReference type="Proteomes" id="UP000681075"/>
    </source>
</evidence>
<dbReference type="InterPro" id="IPR005996">
    <property type="entry name" value="Ribosomal_uL30_bac-type"/>
</dbReference>
<dbReference type="PANTHER" id="PTHR15892">
    <property type="entry name" value="MITOCHONDRIAL RIBOSOMAL PROTEIN L30"/>
    <property type="match status" value="1"/>
</dbReference>
<proteinExistence type="inferred from homology"/>
<keyword evidence="3 5" id="KW-0689">Ribosomal protein</keyword>
<evidence type="ECO:0000256" key="3">
    <source>
        <dbReference type="ARBA" id="ARBA00022980"/>
    </source>
</evidence>
<dbReference type="AlphaFoldDB" id="A0A8S8X6S2"/>
<dbReference type="HAMAP" id="MF_01371_B">
    <property type="entry name" value="Ribosomal_uL30_B"/>
    <property type="match status" value="1"/>
</dbReference>
<dbReference type="InterPro" id="IPR036919">
    <property type="entry name" value="Ribo_uL30_ferredoxin-like_sf"/>
</dbReference>
<dbReference type="InterPro" id="IPR016082">
    <property type="entry name" value="Ribosomal_uL30_ferredoxin-like"/>
</dbReference>
<evidence type="ECO:0000256" key="5">
    <source>
        <dbReference type="HAMAP-Rule" id="MF_01371"/>
    </source>
</evidence>
<evidence type="ECO:0000256" key="2">
    <source>
        <dbReference type="ARBA" id="ARBA00011838"/>
    </source>
</evidence>
<comment type="caution">
    <text evidence="8">The sequence shown here is derived from an EMBL/GenBank/DDBJ whole genome shotgun (WGS) entry which is preliminary data.</text>
</comment>
<evidence type="ECO:0000256" key="6">
    <source>
        <dbReference type="SAM" id="MobiDB-lite"/>
    </source>
</evidence>
<dbReference type="PANTHER" id="PTHR15892:SF2">
    <property type="entry name" value="LARGE RIBOSOMAL SUBUNIT PROTEIN UL30M"/>
    <property type="match status" value="1"/>
</dbReference>
<feature type="compositionally biased region" description="Low complexity" evidence="6">
    <location>
        <begin position="10"/>
        <end position="33"/>
    </location>
</feature>
<keyword evidence="9" id="KW-1185">Reference proteome</keyword>
<dbReference type="CDD" id="cd01658">
    <property type="entry name" value="Ribosomal_L30"/>
    <property type="match status" value="1"/>
</dbReference>
<sequence>MAEEKKAPAKKAAAPKTAAPKKAAAAPKAAAAKSGKTVIVTQTGSPIGREQYQHATLKGLGLGKMNRTRELEDTPAVRGMIRTVQHLIRVESPTE</sequence>
<gene>
    <name evidence="5" type="primary">rpmD</name>
    <name evidence="8" type="ORF">TMPK1_00210</name>
</gene>
<name>A0A8S8X6S2_9PROT</name>
<evidence type="ECO:0000259" key="7">
    <source>
        <dbReference type="Pfam" id="PF00327"/>
    </source>
</evidence>
<protein>
    <recommendedName>
        <fullName evidence="5">Large ribosomal subunit protein uL30</fullName>
    </recommendedName>
</protein>
<reference evidence="8" key="1">
    <citation type="submission" date="2021-02" db="EMBL/GenBank/DDBJ databases">
        <title>Genome sequence of Rhodospirillales sp. strain TMPK1 isolated from soil.</title>
        <authorList>
            <person name="Nakai R."/>
            <person name="Kusada H."/>
            <person name="Tamaki H."/>
        </authorList>
    </citation>
    <scope>NUCLEOTIDE SEQUENCE</scope>
    <source>
        <strain evidence="8">TMPK1</strain>
    </source>
</reference>
<feature type="domain" description="Large ribosomal subunit protein uL30-like ferredoxin-like fold" evidence="7">
    <location>
        <begin position="39"/>
        <end position="88"/>
    </location>
</feature>
<evidence type="ECO:0000256" key="4">
    <source>
        <dbReference type="ARBA" id="ARBA00023274"/>
    </source>
</evidence>
<dbReference type="GO" id="GO:0003735">
    <property type="term" value="F:structural constituent of ribosome"/>
    <property type="evidence" value="ECO:0007669"/>
    <property type="project" value="InterPro"/>
</dbReference>
<accession>A0A8S8X6S2</accession>
<dbReference type="SUPFAM" id="SSF55129">
    <property type="entry name" value="Ribosomal protein L30p/L7e"/>
    <property type="match status" value="1"/>
</dbReference>
<dbReference type="Pfam" id="PF00327">
    <property type="entry name" value="Ribosomal_L30"/>
    <property type="match status" value="1"/>
</dbReference>
<dbReference type="EMBL" id="BOPV01000001">
    <property type="protein sequence ID" value="GIL37784.1"/>
    <property type="molecule type" value="Genomic_DNA"/>
</dbReference>
<dbReference type="NCBIfam" id="TIGR01308">
    <property type="entry name" value="rpmD_bact"/>
    <property type="match status" value="1"/>
</dbReference>